<comment type="caution">
    <text evidence="2">The sequence shown here is derived from an EMBL/GenBank/DDBJ whole genome shotgun (WGS) entry which is preliminary data.</text>
</comment>
<sequence>MSLPNAVDYSIIICTYNPDRRLLERCLNAVSLLDTAGLVMEVILVDNNSSSALYTLDYVQFFLNAVPHSKLIVAREQGLSYARIAGIEASVGKYILFFDDDNEPDPEYVQVQKRLHAHYPHVAAWGPGNVNVDFIEGVDDKLAAYATEAFQDRHEVQIGYSNQRTWQGCYPFGTGLCIKREYFESYALLAAKGKFSLSDRKGNQLSSGGDVQMVLYCISTGAAAGVAPELKLTHIIPGKRTKIDYLKKLTYGTSVCYSTCLLEIFPDHLATIKSQMISERKFAFKVLKKYLMLFFDPRPKKALKLAAYIGAVAGDYIALNKPVPSGVLWVLKRLKAI</sequence>
<dbReference type="RefSeq" id="WP_133575451.1">
    <property type="nucleotide sequence ID" value="NZ_SNYC01000004.1"/>
</dbReference>
<evidence type="ECO:0000313" key="2">
    <source>
        <dbReference type="EMBL" id="TDQ09363.1"/>
    </source>
</evidence>
<dbReference type="GO" id="GO:0016758">
    <property type="term" value="F:hexosyltransferase activity"/>
    <property type="evidence" value="ECO:0007669"/>
    <property type="project" value="UniProtKB-ARBA"/>
</dbReference>
<keyword evidence="3" id="KW-1185">Reference proteome</keyword>
<organism evidence="2 3">
    <name type="scientific">Pedobacter metabolipauper</name>
    <dbReference type="NCBI Taxonomy" id="425513"/>
    <lineage>
        <taxon>Bacteria</taxon>
        <taxon>Pseudomonadati</taxon>
        <taxon>Bacteroidota</taxon>
        <taxon>Sphingobacteriia</taxon>
        <taxon>Sphingobacteriales</taxon>
        <taxon>Sphingobacteriaceae</taxon>
        <taxon>Pedobacter</taxon>
    </lineage>
</organism>
<dbReference type="SUPFAM" id="SSF53448">
    <property type="entry name" value="Nucleotide-diphospho-sugar transferases"/>
    <property type="match status" value="1"/>
</dbReference>
<dbReference type="Proteomes" id="UP000295620">
    <property type="component" value="Unassembled WGS sequence"/>
</dbReference>
<protein>
    <submittedName>
        <fullName evidence="2">Glycosyl transferase family 2</fullName>
    </submittedName>
</protein>
<evidence type="ECO:0000313" key="3">
    <source>
        <dbReference type="Proteomes" id="UP000295620"/>
    </source>
</evidence>
<name>A0A4R6SW88_9SPHI</name>
<dbReference type="PANTHER" id="PTHR22916">
    <property type="entry name" value="GLYCOSYLTRANSFERASE"/>
    <property type="match status" value="1"/>
</dbReference>
<dbReference type="Gene3D" id="3.90.550.10">
    <property type="entry name" value="Spore Coat Polysaccharide Biosynthesis Protein SpsA, Chain A"/>
    <property type="match status" value="1"/>
</dbReference>
<keyword evidence="2" id="KW-0808">Transferase</keyword>
<reference evidence="2 3" key="1">
    <citation type="submission" date="2019-03" db="EMBL/GenBank/DDBJ databases">
        <title>Genomic Encyclopedia of Archaeal and Bacterial Type Strains, Phase II (KMG-II): from individual species to whole genera.</title>
        <authorList>
            <person name="Goeker M."/>
        </authorList>
    </citation>
    <scope>NUCLEOTIDE SEQUENCE [LARGE SCALE GENOMIC DNA]</scope>
    <source>
        <strain evidence="2 3">DSM 19035</strain>
    </source>
</reference>
<dbReference type="OrthoDB" id="786280at2"/>
<accession>A0A4R6SW88</accession>
<proteinExistence type="predicted"/>
<gene>
    <name evidence="2" type="ORF">ATK78_1517</name>
</gene>
<dbReference type="InterPro" id="IPR001173">
    <property type="entry name" value="Glyco_trans_2-like"/>
</dbReference>
<dbReference type="AlphaFoldDB" id="A0A4R6SW88"/>
<dbReference type="InterPro" id="IPR029044">
    <property type="entry name" value="Nucleotide-diphossugar_trans"/>
</dbReference>
<dbReference type="CDD" id="cd00761">
    <property type="entry name" value="Glyco_tranf_GTA_type"/>
    <property type="match status" value="1"/>
</dbReference>
<evidence type="ECO:0000259" key="1">
    <source>
        <dbReference type="Pfam" id="PF00535"/>
    </source>
</evidence>
<dbReference type="EMBL" id="SNYC01000004">
    <property type="protein sequence ID" value="TDQ09363.1"/>
    <property type="molecule type" value="Genomic_DNA"/>
</dbReference>
<feature type="domain" description="Glycosyltransferase 2-like" evidence="1">
    <location>
        <begin position="10"/>
        <end position="126"/>
    </location>
</feature>
<dbReference type="Pfam" id="PF00535">
    <property type="entry name" value="Glycos_transf_2"/>
    <property type="match status" value="1"/>
</dbReference>